<dbReference type="AlphaFoldDB" id="A0A7C4Z9U5"/>
<feature type="compositionally biased region" description="Acidic residues" evidence="2">
    <location>
        <begin position="196"/>
        <end position="207"/>
    </location>
</feature>
<feature type="domain" description="Peripheral subunit-binding (PSBD)" evidence="3">
    <location>
        <begin position="5"/>
        <end position="42"/>
    </location>
</feature>
<comment type="similarity">
    <text evidence="1">Belongs to the 2-oxoacid dehydrogenase family.</text>
</comment>
<organism evidence="4">
    <name type="scientific">Oceanithermus profundus</name>
    <dbReference type="NCBI Taxonomy" id="187137"/>
    <lineage>
        <taxon>Bacteria</taxon>
        <taxon>Thermotogati</taxon>
        <taxon>Deinococcota</taxon>
        <taxon>Deinococci</taxon>
        <taxon>Thermales</taxon>
        <taxon>Thermaceae</taxon>
        <taxon>Oceanithermus</taxon>
    </lineage>
</organism>
<dbReference type="InterPro" id="IPR036625">
    <property type="entry name" value="E3-bd_dom_sf"/>
</dbReference>
<feature type="compositionally biased region" description="Low complexity" evidence="2">
    <location>
        <begin position="132"/>
        <end position="148"/>
    </location>
</feature>
<sequence>MTEPKITPLARRLAEENGIDWQSLEGTGPDGTIVERDILAFLAKVMAGEVELPPEPAETPPPEGIPDLSQVQEALAREGVDVGKLVPENLAQEAPPEPPQTAEVEVFAEEVEEEEAVFEVDFEALVEEPVSEPVEAAPPAGEPTPGFAEAEDDGWTVIEPEAEAAPAWQEPAPEPEPHEPAPWEAPAAEAAPSEEPSFEWEVEEAGETSEQVASELAVDTDEAPAGEADFLPEPEIAEEVASSTEPALDEAEEAFVEEISFEETFVEAAPEPAAPSEETPELQEAPEPVAEAAAEEAGGVEEAATFEPGEAEEDLATEAASAETAAPAVAGDRDLAAPAGEEATEPQAAPAAAAVAFPPAFRRAVDLQAALQAQTDLATAWRQEVPLELLLFRAVDRALAELEVPMRPVLGRFEDEAVRALAVQPATDLRDLFNHLRDASEEGDGLVVVDLSETPYAEVILPERALIALGRAGLPEELGLLSISGELPTDRTRFLERVAFYLERPILLA</sequence>
<evidence type="ECO:0000259" key="3">
    <source>
        <dbReference type="PROSITE" id="PS51826"/>
    </source>
</evidence>
<dbReference type="GO" id="GO:0016746">
    <property type="term" value="F:acyltransferase activity"/>
    <property type="evidence" value="ECO:0007669"/>
    <property type="project" value="InterPro"/>
</dbReference>
<comment type="caution">
    <text evidence="4">The sequence shown here is derived from an EMBL/GenBank/DDBJ whole genome shotgun (WGS) entry which is preliminary data.</text>
</comment>
<gene>
    <name evidence="4" type="ORF">ENK37_09035</name>
</gene>
<dbReference type="EMBL" id="DRPZ01000230">
    <property type="protein sequence ID" value="HGY10176.1"/>
    <property type="molecule type" value="Genomic_DNA"/>
</dbReference>
<dbReference type="Pfam" id="PF02817">
    <property type="entry name" value="E3_binding"/>
    <property type="match status" value="1"/>
</dbReference>
<reference evidence="4" key="1">
    <citation type="journal article" date="2020" name="mSystems">
        <title>Genome- and Community-Level Interaction Insights into Carbon Utilization and Element Cycling Functions of Hydrothermarchaeota in Hydrothermal Sediment.</title>
        <authorList>
            <person name="Zhou Z."/>
            <person name="Liu Y."/>
            <person name="Xu W."/>
            <person name="Pan J."/>
            <person name="Luo Z.H."/>
            <person name="Li M."/>
        </authorList>
    </citation>
    <scope>NUCLEOTIDE SEQUENCE [LARGE SCALE GENOMIC DNA]</scope>
    <source>
        <strain evidence="4">HyVt-570</strain>
    </source>
</reference>
<feature type="compositionally biased region" description="Low complexity" evidence="2">
    <location>
        <begin position="285"/>
        <end position="300"/>
    </location>
</feature>
<evidence type="ECO:0000256" key="1">
    <source>
        <dbReference type="ARBA" id="ARBA00007317"/>
    </source>
</evidence>
<feature type="region of interest" description="Disordered" evidence="2">
    <location>
        <begin position="132"/>
        <end position="300"/>
    </location>
</feature>
<protein>
    <recommendedName>
        <fullName evidence="3">Peripheral subunit-binding (PSBD) domain-containing protein</fullName>
    </recommendedName>
</protein>
<feature type="compositionally biased region" description="Low complexity" evidence="2">
    <location>
        <begin position="182"/>
        <end position="195"/>
    </location>
</feature>
<feature type="compositionally biased region" description="Low complexity" evidence="2">
    <location>
        <begin position="266"/>
        <end position="277"/>
    </location>
</feature>
<accession>A0A7C4Z9U5</accession>
<dbReference type="Proteomes" id="UP000885759">
    <property type="component" value="Unassembled WGS sequence"/>
</dbReference>
<proteinExistence type="inferred from homology"/>
<evidence type="ECO:0000256" key="2">
    <source>
        <dbReference type="SAM" id="MobiDB-lite"/>
    </source>
</evidence>
<evidence type="ECO:0000313" key="4">
    <source>
        <dbReference type="EMBL" id="HGY10176.1"/>
    </source>
</evidence>
<dbReference type="Gene3D" id="4.10.320.10">
    <property type="entry name" value="E3-binding domain"/>
    <property type="match status" value="1"/>
</dbReference>
<dbReference type="SUPFAM" id="SSF47005">
    <property type="entry name" value="Peripheral subunit-binding domain of 2-oxo acid dehydrogenase complex"/>
    <property type="match status" value="1"/>
</dbReference>
<name>A0A7C4Z9U5_9DEIN</name>
<feature type="compositionally biased region" description="Acidic residues" evidence="2">
    <location>
        <begin position="247"/>
        <end position="265"/>
    </location>
</feature>
<feature type="compositionally biased region" description="Acidic residues" evidence="2">
    <location>
        <begin position="218"/>
        <end position="238"/>
    </location>
</feature>
<dbReference type="PROSITE" id="PS51826">
    <property type="entry name" value="PSBD"/>
    <property type="match status" value="1"/>
</dbReference>
<dbReference type="InterPro" id="IPR004167">
    <property type="entry name" value="PSBD"/>
</dbReference>